<accession>A0ABV9C184</accession>
<gene>
    <name evidence="1" type="ORF">ACFO5W_06320</name>
</gene>
<name>A0ABV9C184_9GAMM</name>
<comment type="caution">
    <text evidence="1">The sequence shown here is derived from an EMBL/GenBank/DDBJ whole genome shotgun (WGS) entry which is preliminary data.</text>
</comment>
<keyword evidence="2" id="KW-1185">Reference proteome</keyword>
<dbReference type="Proteomes" id="UP001595961">
    <property type="component" value="Unassembled WGS sequence"/>
</dbReference>
<evidence type="ECO:0000313" key="1">
    <source>
        <dbReference type="EMBL" id="MFC4526249.1"/>
    </source>
</evidence>
<evidence type="ECO:0000313" key="2">
    <source>
        <dbReference type="Proteomes" id="UP001595961"/>
    </source>
</evidence>
<proteinExistence type="predicted"/>
<evidence type="ECO:0008006" key="3">
    <source>
        <dbReference type="Google" id="ProtNLM"/>
    </source>
</evidence>
<organism evidence="1 2">
    <name type="scientific">Dyella halodurans</name>
    <dbReference type="NCBI Taxonomy" id="1920171"/>
    <lineage>
        <taxon>Bacteria</taxon>
        <taxon>Pseudomonadati</taxon>
        <taxon>Pseudomonadota</taxon>
        <taxon>Gammaproteobacteria</taxon>
        <taxon>Lysobacterales</taxon>
        <taxon>Rhodanobacteraceae</taxon>
        <taxon>Dyella</taxon>
    </lineage>
</organism>
<protein>
    <recommendedName>
        <fullName evidence="3">Alpha/beta hydrolase</fullName>
    </recommendedName>
</protein>
<reference evidence="2" key="1">
    <citation type="journal article" date="2019" name="Int. J. Syst. Evol. Microbiol.">
        <title>The Global Catalogue of Microorganisms (GCM) 10K type strain sequencing project: providing services to taxonomists for standard genome sequencing and annotation.</title>
        <authorList>
            <consortium name="The Broad Institute Genomics Platform"/>
            <consortium name="The Broad Institute Genome Sequencing Center for Infectious Disease"/>
            <person name="Wu L."/>
            <person name="Ma J."/>
        </authorList>
    </citation>
    <scope>NUCLEOTIDE SEQUENCE [LARGE SCALE GENOMIC DNA]</scope>
    <source>
        <strain evidence="2">CCM 4481</strain>
    </source>
</reference>
<sequence length="90" mass="9770">MPGKIGDRQVSTTPLVLDAQGSFFVGAESVEQRFVELGGRRLADRITINQMYVEHMIPAAASETPVVMIHGVGLSGAQLRHDTRWAHGSI</sequence>
<dbReference type="InterPro" id="IPR029058">
    <property type="entry name" value="AB_hydrolase_fold"/>
</dbReference>
<dbReference type="EMBL" id="JBHSGA010000011">
    <property type="protein sequence ID" value="MFC4526249.1"/>
    <property type="molecule type" value="Genomic_DNA"/>
</dbReference>
<dbReference type="RefSeq" id="WP_266150929.1">
    <property type="nucleotide sequence ID" value="NZ_CP064028.1"/>
</dbReference>
<dbReference type="Gene3D" id="3.40.50.1820">
    <property type="entry name" value="alpha/beta hydrolase"/>
    <property type="match status" value="1"/>
</dbReference>